<dbReference type="EMBL" id="BAABDQ010000004">
    <property type="protein sequence ID" value="GAA3543224.1"/>
    <property type="molecule type" value="Genomic_DNA"/>
</dbReference>
<dbReference type="InterPro" id="IPR036737">
    <property type="entry name" value="OmpA-like_sf"/>
</dbReference>
<dbReference type="SUPFAM" id="SSF103088">
    <property type="entry name" value="OmpA-like"/>
    <property type="match status" value="1"/>
</dbReference>
<evidence type="ECO:0000256" key="2">
    <source>
        <dbReference type="SAM" id="SignalP"/>
    </source>
</evidence>
<evidence type="ECO:0000313" key="4">
    <source>
        <dbReference type="EMBL" id="GAA3543224.1"/>
    </source>
</evidence>
<dbReference type="Proteomes" id="UP001500630">
    <property type="component" value="Unassembled WGS sequence"/>
</dbReference>
<dbReference type="PROSITE" id="PS51257">
    <property type="entry name" value="PROKAR_LIPOPROTEIN"/>
    <property type="match status" value="1"/>
</dbReference>
<keyword evidence="5" id="KW-1185">Reference proteome</keyword>
<proteinExistence type="predicted"/>
<sequence>MYPSARSSASLLSLAALLSLSLMACSESVAGTPDMANAAPLGCEMSGTGPIALAVGLHANAPIPVIDPALVDLMKESVKARHPISLIRIDGAPKGVFAERFTSDAGNDVALDDDIDSYLTEVEQRITGSKEESIRAKAPEVDVLGAFARAADSAGPRGNVVLIDPGLQTMAPLDFRDMINAEPAQVVTYLRGKSLIPDLKGRKVLLSGLGYPALPQLDPGSALRKNIVAIWKEIAQAGGAACVAVNVVPNDKKAPESAPAVSVVPLPPMRDTFAPCEKAELSDGNNVGFEQGKSRFRDLGAARKTLAKLADTIRKHDLDVKLIGSTSSEDTRAFNLRLSRERAEAVKRELIALGVSTGSITAEGHGERWEGRVHDLAPDGTLLPGLAARNRKVIAQLSCP</sequence>
<evidence type="ECO:0000256" key="1">
    <source>
        <dbReference type="PROSITE-ProRule" id="PRU00473"/>
    </source>
</evidence>
<dbReference type="InterPro" id="IPR006665">
    <property type="entry name" value="OmpA-like"/>
</dbReference>
<name>A0ABP6VYE7_9ACTN</name>
<keyword evidence="2" id="KW-0732">Signal</keyword>
<comment type="caution">
    <text evidence="4">The sequence shown here is derived from an EMBL/GenBank/DDBJ whole genome shotgun (WGS) entry which is preliminary data.</text>
</comment>
<feature type="domain" description="OmpA-like" evidence="3">
    <location>
        <begin position="276"/>
        <end position="400"/>
    </location>
</feature>
<protein>
    <recommendedName>
        <fullName evidence="3">OmpA-like domain-containing protein</fullName>
    </recommendedName>
</protein>
<organism evidence="4 5">
    <name type="scientific">Nonomuraea rosea</name>
    <dbReference type="NCBI Taxonomy" id="638574"/>
    <lineage>
        <taxon>Bacteria</taxon>
        <taxon>Bacillati</taxon>
        <taxon>Actinomycetota</taxon>
        <taxon>Actinomycetes</taxon>
        <taxon>Streptosporangiales</taxon>
        <taxon>Streptosporangiaceae</taxon>
        <taxon>Nonomuraea</taxon>
    </lineage>
</organism>
<evidence type="ECO:0000313" key="5">
    <source>
        <dbReference type="Proteomes" id="UP001500630"/>
    </source>
</evidence>
<reference evidence="5" key="1">
    <citation type="journal article" date="2019" name="Int. J. Syst. Evol. Microbiol.">
        <title>The Global Catalogue of Microorganisms (GCM) 10K type strain sequencing project: providing services to taxonomists for standard genome sequencing and annotation.</title>
        <authorList>
            <consortium name="The Broad Institute Genomics Platform"/>
            <consortium name="The Broad Institute Genome Sequencing Center for Infectious Disease"/>
            <person name="Wu L."/>
            <person name="Ma J."/>
        </authorList>
    </citation>
    <scope>NUCLEOTIDE SEQUENCE [LARGE SCALE GENOMIC DNA]</scope>
    <source>
        <strain evidence="5">JCM 17326</strain>
    </source>
</reference>
<dbReference type="CDD" id="cd07185">
    <property type="entry name" value="OmpA_C-like"/>
    <property type="match status" value="1"/>
</dbReference>
<accession>A0ABP6VYE7</accession>
<keyword evidence="1" id="KW-0472">Membrane</keyword>
<feature type="chain" id="PRO_5046688688" description="OmpA-like domain-containing protein" evidence="2">
    <location>
        <begin position="25"/>
        <end position="400"/>
    </location>
</feature>
<gene>
    <name evidence="4" type="ORF">GCM10022419_024240</name>
</gene>
<dbReference type="PROSITE" id="PS51123">
    <property type="entry name" value="OMPA_2"/>
    <property type="match status" value="1"/>
</dbReference>
<evidence type="ECO:0000259" key="3">
    <source>
        <dbReference type="PROSITE" id="PS51123"/>
    </source>
</evidence>
<feature type="signal peptide" evidence="2">
    <location>
        <begin position="1"/>
        <end position="24"/>
    </location>
</feature>
<dbReference type="Pfam" id="PF00691">
    <property type="entry name" value="OmpA"/>
    <property type="match status" value="1"/>
</dbReference>
<dbReference type="Gene3D" id="3.30.1330.60">
    <property type="entry name" value="OmpA-like domain"/>
    <property type="match status" value="1"/>
</dbReference>